<dbReference type="Pfam" id="PF00155">
    <property type="entry name" value="Aminotran_1_2"/>
    <property type="match status" value="1"/>
</dbReference>
<evidence type="ECO:0000256" key="2">
    <source>
        <dbReference type="ARBA" id="ARBA00022679"/>
    </source>
</evidence>
<name>A0A0D3JIV4_EMIH1</name>
<dbReference type="Gene3D" id="3.90.1150.10">
    <property type="entry name" value="Aspartate Aminotransferase, domain 1"/>
    <property type="match status" value="1"/>
</dbReference>
<evidence type="ECO:0000313" key="5">
    <source>
        <dbReference type="EnsemblProtists" id="EOD23439"/>
    </source>
</evidence>
<reference evidence="5" key="2">
    <citation type="submission" date="2024-10" db="UniProtKB">
        <authorList>
            <consortium name="EnsemblProtists"/>
        </authorList>
    </citation>
    <scope>IDENTIFICATION</scope>
</reference>
<evidence type="ECO:0000256" key="1">
    <source>
        <dbReference type="ARBA" id="ARBA00022576"/>
    </source>
</evidence>
<dbReference type="PANTHER" id="PTHR43643">
    <property type="entry name" value="HISTIDINOL-PHOSPHATE AMINOTRANSFERASE 2"/>
    <property type="match status" value="1"/>
</dbReference>
<protein>
    <recommendedName>
        <fullName evidence="4">Aminotransferase class I/classII large domain-containing protein</fullName>
    </recommendedName>
</protein>
<dbReference type="AlphaFoldDB" id="A0A0D3JIV4"/>
<dbReference type="GO" id="GO:0008483">
    <property type="term" value="F:transaminase activity"/>
    <property type="evidence" value="ECO:0007669"/>
    <property type="project" value="UniProtKB-KW"/>
</dbReference>
<keyword evidence="3" id="KW-0663">Pyridoxal phosphate</keyword>
<evidence type="ECO:0000256" key="3">
    <source>
        <dbReference type="ARBA" id="ARBA00022898"/>
    </source>
</evidence>
<proteinExistence type="predicted"/>
<feature type="domain" description="Aminotransferase class I/classII large" evidence="4">
    <location>
        <begin position="9"/>
        <end position="163"/>
    </location>
</feature>
<dbReference type="InterPro" id="IPR004839">
    <property type="entry name" value="Aminotransferase_I/II_large"/>
</dbReference>
<keyword evidence="1" id="KW-0032">Aminotransferase</keyword>
<keyword evidence="6" id="KW-1185">Reference proteome</keyword>
<dbReference type="EnsemblProtists" id="EOD23439">
    <property type="protein sequence ID" value="EOD23439"/>
    <property type="gene ID" value="EMIHUDRAFT_116424"/>
</dbReference>
<dbReference type="RefSeq" id="XP_005775868.1">
    <property type="nucleotide sequence ID" value="XM_005775811.1"/>
</dbReference>
<dbReference type="Proteomes" id="UP000013827">
    <property type="component" value="Unassembled WGS sequence"/>
</dbReference>
<dbReference type="GeneID" id="17269009"/>
<dbReference type="PANTHER" id="PTHR43643:SF3">
    <property type="entry name" value="HISTIDINOL-PHOSPHATE AMINOTRANSFERASE"/>
    <property type="match status" value="1"/>
</dbReference>
<dbReference type="HOGENOM" id="CLU_017584_3_0_1"/>
<accession>A0A0D3JIV4</accession>
<dbReference type="GO" id="GO:0030170">
    <property type="term" value="F:pyridoxal phosphate binding"/>
    <property type="evidence" value="ECO:0007669"/>
    <property type="project" value="InterPro"/>
</dbReference>
<sequence>MPPGSSMAAEVGRLRNLFVTRTFSKTWGLPSLRIGYILSAEENINALCCVRGRPRATVARVRGPYDINQLAVVALRAALDDPQYVSDFVAEHNNKARPALEDFLAEAGVAFWPSAANYVFCYFPDPTATEKALRILVRPKKDASGTLGLRVSIGTLAQTERLIATLRRFL</sequence>
<dbReference type="SUPFAM" id="SSF53383">
    <property type="entry name" value="PLP-dependent transferases"/>
    <property type="match status" value="1"/>
</dbReference>
<dbReference type="InterPro" id="IPR050106">
    <property type="entry name" value="HistidinolP_aminotransfase"/>
</dbReference>
<dbReference type="InterPro" id="IPR015422">
    <property type="entry name" value="PyrdxlP-dep_Trfase_small"/>
</dbReference>
<dbReference type="PaxDb" id="2903-EOD23439"/>
<dbReference type="InterPro" id="IPR015421">
    <property type="entry name" value="PyrdxlP-dep_Trfase_major"/>
</dbReference>
<organism evidence="5 6">
    <name type="scientific">Emiliania huxleyi (strain CCMP1516)</name>
    <dbReference type="NCBI Taxonomy" id="280463"/>
    <lineage>
        <taxon>Eukaryota</taxon>
        <taxon>Haptista</taxon>
        <taxon>Haptophyta</taxon>
        <taxon>Prymnesiophyceae</taxon>
        <taxon>Isochrysidales</taxon>
        <taxon>Noelaerhabdaceae</taxon>
        <taxon>Emiliania</taxon>
    </lineage>
</organism>
<dbReference type="InterPro" id="IPR015424">
    <property type="entry name" value="PyrdxlP-dep_Trfase"/>
</dbReference>
<reference evidence="6" key="1">
    <citation type="journal article" date="2013" name="Nature">
        <title>Pan genome of the phytoplankton Emiliania underpins its global distribution.</title>
        <authorList>
            <person name="Read B.A."/>
            <person name="Kegel J."/>
            <person name="Klute M.J."/>
            <person name="Kuo A."/>
            <person name="Lefebvre S.C."/>
            <person name="Maumus F."/>
            <person name="Mayer C."/>
            <person name="Miller J."/>
            <person name="Monier A."/>
            <person name="Salamov A."/>
            <person name="Young J."/>
            <person name="Aguilar M."/>
            <person name="Claverie J.M."/>
            <person name="Frickenhaus S."/>
            <person name="Gonzalez K."/>
            <person name="Herman E.K."/>
            <person name="Lin Y.C."/>
            <person name="Napier J."/>
            <person name="Ogata H."/>
            <person name="Sarno A.F."/>
            <person name="Shmutz J."/>
            <person name="Schroeder D."/>
            <person name="de Vargas C."/>
            <person name="Verret F."/>
            <person name="von Dassow P."/>
            <person name="Valentin K."/>
            <person name="Van de Peer Y."/>
            <person name="Wheeler G."/>
            <person name="Dacks J.B."/>
            <person name="Delwiche C.F."/>
            <person name="Dyhrman S.T."/>
            <person name="Glockner G."/>
            <person name="John U."/>
            <person name="Richards T."/>
            <person name="Worden A.Z."/>
            <person name="Zhang X."/>
            <person name="Grigoriev I.V."/>
            <person name="Allen A.E."/>
            <person name="Bidle K."/>
            <person name="Borodovsky M."/>
            <person name="Bowler C."/>
            <person name="Brownlee C."/>
            <person name="Cock J.M."/>
            <person name="Elias M."/>
            <person name="Gladyshev V.N."/>
            <person name="Groth M."/>
            <person name="Guda C."/>
            <person name="Hadaegh A."/>
            <person name="Iglesias-Rodriguez M.D."/>
            <person name="Jenkins J."/>
            <person name="Jones B.M."/>
            <person name="Lawson T."/>
            <person name="Leese F."/>
            <person name="Lindquist E."/>
            <person name="Lobanov A."/>
            <person name="Lomsadze A."/>
            <person name="Malik S.B."/>
            <person name="Marsh M.E."/>
            <person name="Mackinder L."/>
            <person name="Mock T."/>
            <person name="Mueller-Roeber B."/>
            <person name="Pagarete A."/>
            <person name="Parker M."/>
            <person name="Probert I."/>
            <person name="Quesneville H."/>
            <person name="Raines C."/>
            <person name="Rensing S.A."/>
            <person name="Riano-Pachon D.M."/>
            <person name="Richier S."/>
            <person name="Rokitta S."/>
            <person name="Shiraiwa Y."/>
            <person name="Soanes D.M."/>
            <person name="van der Giezen M."/>
            <person name="Wahlund T.M."/>
            <person name="Williams B."/>
            <person name="Wilson W."/>
            <person name="Wolfe G."/>
            <person name="Wurch L.L."/>
        </authorList>
    </citation>
    <scope>NUCLEOTIDE SEQUENCE</scope>
</reference>
<evidence type="ECO:0000259" key="4">
    <source>
        <dbReference type="Pfam" id="PF00155"/>
    </source>
</evidence>
<evidence type="ECO:0000313" key="6">
    <source>
        <dbReference type="Proteomes" id="UP000013827"/>
    </source>
</evidence>
<keyword evidence="2" id="KW-0808">Transferase</keyword>
<dbReference type="Gene3D" id="3.40.640.10">
    <property type="entry name" value="Type I PLP-dependent aspartate aminotransferase-like (Major domain)"/>
    <property type="match status" value="1"/>
</dbReference>
<dbReference type="KEGG" id="ehx:EMIHUDRAFT_116424"/>